<reference evidence="2" key="4">
    <citation type="submission" date="2019-03" db="UniProtKB">
        <authorList>
            <consortium name="EnsemblPlants"/>
        </authorList>
    </citation>
    <scope>IDENTIFICATION</scope>
</reference>
<reference evidence="2" key="5">
    <citation type="journal article" date="2021" name="G3 (Bethesda)">
        <title>Aegilops tauschii genome assembly Aet v5.0 features greater sequence contiguity and improved annotation.</title>
        <authorList>
            <person name="Wang L."/>
            <person name="Zhu T."/>
            <person name="Rodriguez J.C."/>
            <person name="Deal K.R."/>
            <person name="Dubcovsky J."/>
            <person name="McGuire P.E."/>
            <person name="Lux T."/>
            <person name="Spannagl M."/>
            <person name="Mayer K.F.X."/>
            <person name="Baldrich P."/>
            <person name="Meyers B.C."/>
            <person name="Huo N."/>
            <person name="Gu Y.Q."/>
            <person name="Zhou H."/>
            <person name="Devos K.M."/>
            <person name="Bennetzen J.L."/>
            <person name="Unver T."/>
            <person name="Budak H."/>
            <person name="Gulick P.J."/>
            <person name="Galiba G."/>
            <person name="Kalapos B."/>
            <person name="Nelson D.R."/>
            <person name="Li P."/>
            <person name="You F.M."/>
            <person name="Luo M.C."/>
            <person name="Dvorak J."/>
        </authorList>
    </citation>
    <scope>NUCLEOTIDE SEQUENCE [LARGE SCALE GENOMIC DNA]</scope>
    <source>
        <strain evidence="2">cv. AL8/78</strain>
    </source>
</reference>
<evidence type="ECO:0000313" key="3">
    <source>
        <dbReference type="Proteomes" id="UP000015105"/>
    </source>
</evidence>
<feature type="transmembrane region" description="Helical" evidence="1">
    <location>
        <begin position="6"/>
        <end position="27"/>
    </location>
</feature>
<reference evidence="3" key="1">
    <citation type="journal article" date="2014" name="Science">
        <title>Ancient hybridizations among the ancestral genomes of bread wheat.</title>
        <authorList>
            <consortium name="International Wheat Genome Sequencing Consortium,"/>
            <person name="Marcussen T."/>
            <person name="Sandve S.R."/>
            <person name="Heier L."/>
            <person name="Spannagl M."/>
            <person name="Pfeifer M."/>
            <person name="Jakobsen K.S."/>
            <person name="Wulff B.B."/>
            <person name="Steuernagel B."/>
            <person name="Mayer K.F."/>
            <person name="Olsen O.A."/>
        </authorList>
    </citation>
    <scope>NUCLEOTIDE SEQUENCE [LARGE SCALE GENOMIC DNA]</scope>
    <source>
        <strain evidence="3">cv. AL8/78</strain>
    </source>
</reference>
<dbReference type="AlphaFoldDB" id="A0A453P9S3"/>
<proteinExistence type="predicted"/>
<sequence length="58" mass="6742">ENGPIFAMYITKSMLDFAQNLFLVYVWMRWGDRLRGSCKCKADWQGSFCRNNTPCLAS</sequence>
<dbReference type="Gramene" id="AET6Gv20663800.23">
    <property type="protein sequence ID" value="AET6Gv20663800.23"/>
    <property type="gene ID" value="AET6Gv20663800"/>
</dbReference>
<reference evidence="2" key="3">
    <citation type="journal article" date="2017" name="Nature">
        <title>Genome sequence of the progenitor of the wheat D genome Aegilops tauschii.</title>
        <authorList>
            <person name="Luo M.C."/>
            <person name="Gu Y.Q."/>
            <person name="Puiu D."/>
            <person name="Wang H."/>
            <person name="Twardziok S.O."/>
            <person name="Deal K.R."/>
            <person name="Huo N."/>
            <person name="Zhu T."/>
            <person name="Wang L."/>
            <person name="Wang Y."/>
            <person name="McGuire P.E."/>
            <person name="Liu S."/>
            <person name="Long H."/>
            <person name="Ramasamy R.K."/>
            <person name="Rodriguez J.C."/>
            <person name="Van S.L."/>
            <person name="Yuan L."/>
            <person name="Wang Z."/>
            <person name="Xia Z."/>
            <person name="Xiao L."/>
            <person name="Anderson O.D."/>
            <person name="Ouyang S."/>
            <person name="Liang Y."/>
            <person name="Zimin A.V."/>
            <person name="Pertea G."/>
            <person name="Qi P."/>
            <person name="Bennetzen J.L."/>
            <person name="Dai X."/>
            <person name="Dawson M.W."/>
            <person name="Muller H.G."/>
            <person name="Kugler K."/>
            <person name="Rivarola-Duarte L."/>
            <person name="Spannagl M."/>
            <person name="Mayer K.F.X."/>
            <person name="Lu F.H."/>
            <person name="Bevan M.W."/>
            <person name="Leroy P."/>
            <person name="Li P."/>
            <person name="You F.M."/>
            <person name="Sun Q."/>
            <person name="Liu Z."/>
            <person name="Lyons E."/>
            <person name="Wicker T."/>
            <person name="Salzberg S.L."/>
            <person name="Devos K.M."/>
            <person name="Dvorak J."/>
        </authorList>
    </citation>
    <scope>NUCLEOTIDE SEQUENCE [LARGE SCALE GENOMIC DNA]</scope>
    <source>
        <strain evidence="2">cv. AL8/78</strain>
    </source>
</reference>
<accession>A0A453P9S3</accession>
<keyword evidence="3" id="KW-1185">Reference proteome</keyword>
<keyword evidence="1" id="KW-1133">Transmembrane helix</keyword>
<reference evidence="3" key="2">
    <citation type="journal article" date="2017" name="Nat. Plants">
        <title>The Aegilops tauschii genome reveals multiple impacts of transposons.</title>
        <authorList>
            <person name="Zhao G."/>
            <person name="Zou C."/>
            <person name="Li K."/>
            <person name="Wang K."/>
            <person name="Li T."/>
            <person name="Gao L."/>
            <person name="Zhang X."/>
            <person name="Wang H."/>
            <person name="Yang Z."/>
            <person name="Liu X."/>
            <person name="Jiang W."/>
            <person name="Mao L."/>
            <person name="Kong X."/>
            <person name="Jiao Y."/>
            <person name="Jia J."/>
        </authorList>
    </citation>
    <scope>NUCLEOTIDE SEQUENCE [LARGE SCALE GENOMIC DNA]</scope>
    <source>
        <strain evidence="3">cv. AL8/78</strain>
    </source>
</reference>
<dbReference type="EnsemblPlants" id="AET6Gv20663800.23">
    <property type="protein sequence ID" value="AET6Gv20663800.23"/>
    <property type="gene ID" value="AET6Gv20663800"/>
</dbReference>
<keyword evidence="1" id="KW-0472">Membrane</keyword>
<organism evidence="2 3">
    <name type="scientific">Aegilops tauschii subsp. strangulata</name>
    <name type="common">Goatgrass</name>
    <dbReference type="NCBI Taxonomy" id="200361"/>
    <lineage>
        <taxon>Eukaryota</taxon>
        <taxon>Viridiplantae</taxon>
        <taxon>Streptophyta</taxon>
        <taxon>Embryophyta</taxon>
        <taxon>Tracheophyta</taxon>
        <taxon>Spermatophyta</taxon>
        <taxon>Magnoliopsida</taxon>
        <taxon>Liliopsida</taxon>
        <taxon>Poales</taxon>
        <taxon>Poaceae</taxon>
        <taxon>BOP clade</taxon>
        <taxon>Pooideae</taxon>
        <taxon>Triticodae</taxon>
        <taxon>Triticeae</taxon>
        <taxon>Triticinae</taxon>
        <taxon>Aegilops</taxon>
    </lineage>
</organism>
<evidence type="ECO:0000313" key="2">
    <source>
        <dbReference type="EnsemblPlants" id="AET6Gv20663800.23"/>
    </source>
</evidence>
<evidence type="ECO:0000256" key="1">
    <source>
        <dbReference type="SAM" id="Phobius"/>
    </source>
</evidence>
<keyword evidence="1" id="KW-0812">Transmembrane</keyword>
<dbReference type="Proteomes" id="UP000015105">
    <property type="component" value="Chromosome 6D"/>
</dbReference>
<name>A0A453P9S3_AEGTS</name>
<protein>
    <submittedName>
        <fullName evidence="2">Uncharacterized protein</fullName>
    </submittedName>
</protein>